<dbReference type="InterPro" id="IPR050491">
    <property type="entry name" value="AmpC-like"/>
</dbReference>
<organism evidence="4 5">
    <name type="scientific">Pseudoalteromonas aurantia 208</name>
    <dbReference type="NCBI Taxonomy" id="1314867"/>
    <lineage>
        <taxon>Bacteria</taxon>
        <taxon>Pseudomonadati</taxon>
        <taxon>Pseudomonadota</taxon>
        <taxon>Gammaproteobacteria</taxon>
        <taxon>Alteromonadales</taxon>
        <taxon>Pseudoalteromonadaceae</taxon>
        <taxon>Pseudoalteromonas</taxon>
    </lineage>
</organism>
<dbReference type="Pfam" id="PF00144">
    <property type="entry name" value="Beta-lactamase"/>
    <property type="match status" value="1"/>
</dbReference>
<proteinExistence type="predicted"/>
<evidence type="ECO:0000313" key="5">
    <source>
        <dbReference type="Proteomes" id="UP000615755"/>
    </source>
</evidence>
<dbReference type="EMBL" id="AQGV01000012">
    <property type="protein sequence ID" value="MBE0367937.1"/>
    <property type="molecule type" value="Genomic_DNA"/>
</dbReference>
<evidence type="ECO:0000256" key="1">
    <source>
        <dbReference type="ARBA" id="ARBA00004370"/>
    </source>
</evidence>
<gene>
    <name evidence="4" type="ORF">PAUR_a1414</name>
</gene>
<evidence type="ECO:0000256" key="2">
    <source>
        <dbReference type="ARBA" id="ARBA00023136"/>
    </source>
</evidence>
<dbReference type="PANTHER" id="PTHR46825:SF11">
    <property type="entry name" value="PENICILLIN-BINDING PROTEIN 4"/>
    <property type="match status" value="1"/>
</dbReference>
<comment type="subcellular location">
    <subcellularLocation>
        <location evidence="1">Membrane</location>
    </subcellularLocation>
</comment>
<protein>
    <recommendedName>
        <fullName evidence="3">Beta-lactamase-related domain-containing protein</fullName>
    </recommendedName>
</protein>
<dbReference type="RefSeq" id="WP_318782601.1">
    <property type="nucleotide sequence ID" value="NZ_AQGV01000012.1"/>
</dbReference>
<reference evidence="4 5" key="1">
    <citation type="submission" date="2015-03" db="EMBL/GenBank/DDBJ databases">
        <title>Genome sequence of Pseudoalteromonas aurantia.</title>
        <authorList>
            <person name="Xie B.-B."/>
            <person name="Rong J.-C."/>
            <person name="Qin Q.-L."/>
            <person name="Zhang Y.-Z."/>
        </authorList>
    </citation>
    <scope>NUCLEOTIDE SEQUENCE [LARGE SCALE GENOMIC DNA]</scope>
    <source>
        <strain evidence="4 5">208</strain>
    </source>
</reference>
<dbReference type="Gene3D" id="3.40.710.10">
    <property type="entry name" value="DD-peptidase/beta-lactamase superfamily"/>
    <property type="match status" value="1"/>
</dbReference>
<dbReference type="Proteomes" id="UP000615755">
    <property type="component" value="Unassembled WGS sequence"/>
</dbReference>
<dbReference type="InterPro" id="IPR001466">
    <property type="entry name" value="Beta-lactam-related"/>
</dbReference>
<dbReference type="InterPro" id="IPR012338">
    <property type="entry name" value="Beta-lactam/transpept-like"/>
</dbReference>
<name>A0ABR9EB12_9GAMM</name>
<evidence type="ECO:0000313" key="4">
    <source>
        <dbReference type="EMBL" id="MBE0367937.1"/>
    </source>
</evidence>
<evidence type="ECO:0000259" key="3">
    <source>
        <dbReference type="Pfam" id="PF00144"/>
    </source>
</evidence>
<dbReference type="PANTHER" id="PTHR46825">
    <property type="entry name" value="D-ALANYL-D-ALANINE-CARBOXYPEPTIDASE/ENDOPEPTIDASE AMPH"/>
    <property type="match status" value="1"/>
</dbReference>
<dbReference type="PROSITE" id="PS51257">
    <property type="entry name" value="PROKAR_LIPOPROTEIN"/>
    <property type="match status" value="1"/>
</dbReference>
<keyword evidence="2" id="KW-0472">Membrane</keyword>
<feature type="domain" description="Beta-lactamase-related" evidence="3">
    <location>
        <begin position="60"/>
        <end position="383"/>
    </location>
</feature>
<comment type="caution">
    <text evidence="4">The sequence shown here is derived from an EMBL/GenBank/DDBJ whole genome shotgun (WGS) entry which is preliminary data.</text>
</comment>
<keyword evidence="5" id="KW-1185">Reference proteome</keyword>
<sequence>MYLNIKNGLVHSIIVFITLTLLIACGSDSSSYTEQPKLKATEPELLYGKTGDEKLHEELEAIRTQYNMPALAAFIVSSDALLEMDVSGYRISGQPTLVTTEDRWSIGSFTKSITATVASRLVEQGLISLESDVLEIFPELSGKIKPEYEHLTLRDLLSMTSGLKRDLDSMFTGQWHMDQRSMTEQRYSWTIELLNTEPETTKGTFLYSNAGYVLAGHMLERVTGQSWEALVAQEIVIPLEMNLIDFGTASFMDPDNQPSGHQIRDGQWHAITAADRVSLPKVIGPAGTINTNLHDLSLYLQAHLSGAMGKGNIVSTDSYAHMHSPVSESYGLGWILKENNQFHHNGFTGSFYLDNLIIPEENIALLAVTNGSTTQAREAVEQAIAVMLERYNAQ</sequence>
<accession>A0ABR9EB12</accession>
<dbReference type="SUPFAM" id="SSF56601">
    <property type="entry name" value="beta-lactamase/transpeptidase-like"/>
    <property type="match status" value="1"/>
</dbReference>